<protein>
    <submittedName>
        <fullName evidence="2">Uncharacterized protein</fullName>
    </submittedName>
</protein>
<dbReference type="EMBL" id="BGPR01000319">
    <property type="protein sequence ID" value="GBM12773.1"/>
    <property type="molecule type" value="Genomic_DNA"/>
</dbReference>
<organism evidence="2 3">
    <name type="scientific">Araneus ventricosus</name>
    <name type="common">Orbweaver spider</name>
    <name type="synonym">Epeira ventricosa</name>
    <dbReference type="NCBI Taxonomy" id="182803"/>
    <lineage>
        <taxon>Eukaryota</taxon>
        <taxon>Metazoa</taxon>
        <taxon>Ecdysozoa</taxon>
        <taxon>Arthropoda</taxon>
        <taxon>Chelicerata</taxon>
        <taxon>Arachnida</taxon>
        <taxon>Araneae</taxon>
        <taxon>Araneomorphae</taxon>
        <taxon>Entelegynae</taxon>
        <taxon>Araneoidea</taxon>
        <taxon>Araneidae</taxon>
        <taxon>Araneus</taxon>
    </lineage>
</organism>
<comment type="caution">
    <text evidence="2">The sequence shown here is derived from an EMBL/GenBank/DDBJ whole genome shotgun (WGS) entry which is preliminary data.</text>
</comment>
<keyword evidence="3" id="KW-1185">Reference proteome</keyword>
<sequence>MRILLDDDSMHIILQNTLPLSSSSRLWAGNRSGLWTNLLPCYCHSQGNRPDVLGTPDPELVNQGHAMSKQSRARSHNSLLISDPTGPR</sequence>
<dbReference type="AlphaFoldDB" id="A0A4Y2D7R0"/>
<proteinExistence type="predicted"/>
<evidence type="ECO:0000313" key="3">
    <source>
        <dbReference type="Proteomes" id="UP000499080"/>
    </source>
</evidence>
<evidence type="ECO:0000256" key="1">
    <source>
        <dbReference type="SAM" id="MobiDB-lite"/>
    </source>
</evidence>
<evidence type="ECO:0000313" key="2">
    <source>
        <dbReference type="EMBL" id="GBM12773.1"/>
    </source>
</evidence>
<name>A0A4Y2D7R0_ARAVE</name>
<dbReference type="Proteomes" id="UP000499080">
    <property type="component" value="Unassembled WGS sequence"/>
</dbReference>
<gene>
    <name evidence="2" type="ORF">AVEN_247559_1</name>
</gene>
<accession>A0A4Y2D7R0</accession>
<reference evidence="2 3" key="1">
    <citation type="journal article" date="2019" name="Sci. Rep.">
        <title>Orb-weaving spider Araneus ventricosus genome elucidates the spidroin gene catalogue.</title>
        <authorList>
            <person name="Kono N."/>
            <person name="Nakamura H."/>
            <person name="Ohtoshi R."/>
            <person name="Moran D.A.P."/>
            <person name="Shinohara A."/>
            <person name="Yoshida Y."/>
            <person name="Fujiwara M."/>
            <person name="Mori M."/>
            <person name="Tomita M."/>
            <person name="Arakawa K."/>
        </authorList>
    </citation>
    <scope>NUCLEOTIDE SEQUENCE [LARGE SCALE GENOMIC DNA]</scope>
</reference>
<feature type="region of interest" description="Disordered" evidence="1">
    <location>
        <begin position="48"/>
        <end position="88"/>
    </location>
</feature>